<accession>B0CPS6</accession>
<evidence type="ECO:0000256" key="1">
    <source>
        <dbReference type="SAM" id="MobiDB-lite"/>
    </source>
</evidence>
<dbReference type="Proteomes" id="UP000001194">
    <property type="component" value="Unassembled WGS sequence"/>
</dbReference>
<protein>
    <submittedName>
        <fullName evidence="2">Uncharacterized protein</fullName>
    </submittedName>
</protein>
<dbReference type="GeneID" id="6069799"/>
<gene>
    <name evidence="2" type="ORF">LACBIDRAFT_378866</name>
</gene>
<dbReference type="AlphaFoldDB" id="B0CPS6"/>
<evidence type="ECO:0000313" key="2">
    <source>
        <dbReference type="EMBL" id="EDR14982.1"/>
    </source>
</evidence>
<keyword evidence="3" id="KW-1185">Reference proteome</keyword>
<organism evidence="3">
    <name type="scientific">Laccaria bicolor (strain S238N-H82 / ATCC MYA-4686)</name>
    <name type="common">Bicoloured deceiver</name>
    <name type="synonym">Laccaria laccata var. bicolor</name>
    <dbReference type="NCBI Taxonomy" id="486041"/>
    <lineage>
        <taxon>Eukaryota</taxon>
        <taxon>Fungi</taxon>
        <taxon>Dikarya</taxon>
        <taxon>Basidiomycota</taxon>
        <taxon>Agaricomycotina</taxon>
        <taxon>Agaricomycetes</taxon>
        <taxon>Agaricomycetidae</taxon>
        <taxon>Agaricales</taxon>
        <taxon>Agaricineae</taxon>
        <taxon>Hydnangiaceae</taxon>
        <taxon>Laccaria</taxon>
    </lineage>
</organism>
<dbReference type="HOGENOM" id="CLU_057382_0_0_1"/>
<proteinExistence type="predicted"/>
<dbReference type="KEGG" id="lbc:LACBIDRAFT_378866"/>
<sequence>MSQPYNYYPQPSYQPPINQPYPTLYRPQIPQGPSPVPYDPAAYSTHPHISTPRPHRHRRRESTPSAAAPPPLKSALKKTNTYTATPGPQPPIEFPITRPRSNSFSQQPHGFTRPRVYSNSAYPQNDIIYPSREEEFTPLHMFLSFHGYNELHLEGITELALKELRSKIWNRWADGIESDTVDNHRCIVRFKNAPWDMGGPKHLLALKLILELFSLCAQRGYAFQTSVNIGTPSPRLIFQVLAPDLTSQFFVAYFSQGGRRLTLINPPGHIDLSIGAMLKDVLRSRISADYVVDENIRVIEVRKKAGGFTGAEVEPAHFLMHVLKIISNLGFQLDAAIPLLRRGQLGMRSSREILIFKGSNPG</sequence>
<evidence type="ECO:0000313" key="3">
    <source>
        <dbReference type="Proteomes" id="UP000001194"/>
    </source>
</evidence>
<feature type="region of interest" description="Disordered" evidence="1">
    <location>
        <begin position="1"/>
        <end position="92"/>
    </location>
</feature>
<name>B0CPS6_LACBS</name>
<dbReference type="OrthoDB" id="3255427at2759"/>
<dbReference type="EMBL" id="DS547091">
    <property type="protein sequence ID" value="EDR14982.1"/>
    <property type="molecule type" value="Genomic_DNA"/>
</dbReference>
<dbReference type="InParanoid" id="B0CPS6"/>
<reference evidence="2 3" key="1">
    <citation type="journal article" date="2008" name="Nature">
        <title>The genome of Laccaria bicolor provides insights into mycorrhizal symbiosis.</title>
        <authorList>
            <person name="Martin F."/>
            <person name="Aerts A."/>
            <person name="Ahren D."/>
            <person name="Brun A."/>
            <person name="Danchin E.G.J."/>
            <person name="Duchaussoy F."/>
            <person name="Gibon J."/>
            <person name="Kohler A."/>
            <person name="Lindquist E."/>
            <person name="Pereda V."/>
            <person name="Salamov A."/>
            <person name="Shapiro H.J."/>
            <person name="Wuyts J."/>
            <person name="Blaudez D."/>
            <person name="Buee M."/>
            <person name="Brokstein P."/>
            <person name="Canbaeck B."/>
            <person name="Cohen D."/>
            <person name="Courty P.E."/>
            <person name="Coutinho P.M."/>
            <person name="Delaruelle C."/>
            <person name="Detter J.C."/>
            <person name="Deveau A."/>
            <person name="DiFazio S."/>
            <person name="Duplessis S."/>
            <person name="Fraissinet-Tachet L."/>
            <person name="Lucic E."/>
            <person name="Frey-Klett P."/>
            <person name="Fourrey C."/>
            <person name="Feussner I."/>
            <person name="Gay G."/>
            <person name="Grimwood J."/>
            <person name="Hoegger P.J."/>
            <person name="Jain P."/>
            <person name="Kilaru S."/>
            <person name="Labbe J."/>
            <person name="Lin Y.C."/>
            <person name="Legue V."/>
            <person name="Le Tacon F."/>
            <person name="Marmeisse R."/>
            <person name="Melayah D."/>
            <person name="Montanini B."/>
            <person name="Muratet M."/>
            <person name="Nehls U."/>
            <person name="Niculita-Hirzel H."/>
            <person name="Oudot-Le Secq M.P."/>
            <person name="Peter M."/>
            <person name="Quesneville H."/>
            <person name="Rajashekar B."/>
            <person name="Reich M."/>
            <person name="Rouhier N."/>
            <person name="Schmutz J."/>
            <person name="Yin T."/>
            <person name="Chalot M."/>
            <person name="Henrissat B."/>
            <person name="Kuees U."/>
            <person name="Lucas S."/>
            <person name="Van de Peer Y."/>
            <person name="Podila G.K."/>
            <person name="Polle A."/>
            <person name="Pukkila P.J."/>
            <person name="Richardson P.M."/>
            <person name="Rouze P."/>
            <person name="Sanders I.R."/>
            <person name="Stajich J.E."/>
            <person name="Tunlid A."/>
            <person name="Tuskan G."/>
            <person name="Grigoriev I.V."/>
        </authorList>
    </citation>
    <scope>NUCLEOTIDE SEQUENCE [LARGE SCALE GENOMIC DNA]</scope>
    <source>
        <strain evidence="3">S238N-H82 / ATCC MYA-4686</strain>
    </source>
</reference>
<feature type="compositionally biased region" description="Low complexity" evidence="1">
    <location>
        <begin position="1"/>
        <end position="11"/>
    </location>
</feature>
<dbReference type="RefSeq" id="XP_001873190.1">
    <property type="nucleotide sequence ID" value="XM_001873155.1"/>
</dbReference>